<gene>
    <name evidence="3" type="ORF">CCE28_02450</name>
</gene>
<dbReference type="RefSeq" id="WP_095130607.1">
    <property type="nucleotide sequence ID" value="NZ_NIBG01000001.1"/>
</dbReference>
<accession>A0A267MPF8</accession>
<dbReference type="InterPro" id="IPR044051">
    <property type="entry name" value="Prophage_tail_N"/>
</dbReference>
<dbReference type="OrthoDB" id="5090100at2"/>
<dbReference type="Pfam" id="PF06605">
    <property type="entry name" value="Prophage_tail"/>
    <property type="match status" value="1"/>
</dbReference>
<organism evidence="3 4">
    <name type="scientific">Anaeromicrobium sediminis</name>
    <dbReference type="NCBI Taxonomy" id="1478221"/>
    <lineage>
        <taxon>Bacteria</taxon>
        <taxon>Bacillati</taxon>
        <taxon>Bacillota</taxon>
        <taxon>Clostridia</taxon>
        <taxon>Peptostreptococcales</taxon>
        <taxon>Thermotaleaceae</taxon>
        <taxon>Anaeromicrobium</taxon>
    </lineage>
</organism>
<keyword evidence="4" id="KW-1185">Reference proteome</keyword>
<dbReference type="EMBL" id="NIBG01000001">
    <property type="protein sequence ID" value="PAB61312.1"/>
    <property type="molecule type" value="Genomic_DNA"/>
</dbReference>
<evidence type="ECO:0000313" key="3">
    <source>
        <dbReference type="EMBL" id="PAB61312.1"/>
    </source>
</evidence>
<protein>
    <submittedName>
        <fullName evidence="3">Uncharacterized protein</fullName>
    </submittedName>
</protein>
<feature type="domain" description="Tail spike" evidence="1">
    <location>
        <begin position="121"/>
        <end position="373"/>
    </location>
</feature>
<feature type="domain" description="Prophage endopeptidase tail N-terminal" evidence="2">
    <location>
        <begin position="12"/>
        <end position="88"/>
    </location>
</feature>
<evidence type="ECO:0000259" key="2">
    <source>
        <dbReference type="Pfam" id="PF18994"/>
    </source>
</evidence>
<evidence type="ECO:0000313" key="4">
    <source>
        <dbReference type="Proteomes" id="UP000216024"/>
    </source>
</evidence>
<evidence type="ECO:0000259" key="1">
    <source>
        <dbReference type="Pfam" id="PF06605"/>
    </source>
</evidence>
<dbReference type="AlphaFoldDB" id="A0A267MPF8"/>
<name>A0A267MPF8_9FIRM</name>
<dbReference type="InterPro" id="IPR010572">
    <property type="entry name" value="Tail_dom"/>
</dbReference>
<dbReference type="Pfam" id="PF18994">
    <property type="entry name" value="Prophage_tailD1"/>
    <property type="match status" value="1"/>
</dbReference>
<sequence length="900" mass="101069">MNKPIVYDKFDTQWQSPEAILHNAFDVKIKEELNGAYKLTLKNPLDSKVEYLKMENYIEVAGEIFKITKEVIPRSENNGIVYEVEAEHVFYEMLDDYIPITYELLEATPQEICNIISGYSTEFELKVEGTYEPKYLVTERGSPIKLINKMIELWDLEMYRERRKVTFKVAINAEKIQLFKYGKNIKSLRRIGSSEATTTRLFLFGKDGLTIEGLEITKIPYYCETDGIKGYFYNNSTDKVLEFIGTVEEGKLKDIFIDSKYIANYPKPKCNEYKVDSDDQLEILLQGLKELHKVEQEIENYDISIIELSKIKGDLEKFGLGWTVITQDKDILHDKIHNRIQARITAYEFYPYEFNESNVKIGYFNDNVVDFLAKLNDTKNKVDTKSDSWDKIYDMLDNEGTISAKWLNDRIKNSGDMIKFGQGYVVGSNQGLMILDTDNIDTAKAIIIMTTSTDKTTGNKKPIIGLAQRDNDTLDFEYRTAINSSGINTDELLAGELSTSKFTIVGNKDIPNAFLWDANSLRVHKINNDDKISPGDYIKIDNSGLSFYRNNSRELFMGFDEGNIATYDEIEEVKQYAQQQASAATNVANEALNEASNSLKENKLYNSVKITSSGGIEVFDNHNAKRVQLGNHSGSHYGLKVIAPDGQTTILDERGILTPIWSSDRLNLVWTKDNDGNYNNGNLETKFYIPFPKSDIIKLELSLSVEKALGYSADFIMNQTGSATAGGSVSVNKSIMGFTYVSGGSLNTTSGSSGTVLTGASLSTYKDYSSGHLTSASLSTSSNYGGFSFLKSASLNLQTRSSPSYVTGVTFNPGYGHTHTIHDPWIEATRITPSTDVCLTVRIDGTDVPNVSWDMFDNKTVDIKPYLSNYAGWHTIKFISNAPCEANIFISGIGYLKAPE</sequence>
<comment type="caution">
    <text evidence="3">The sequence shown here is derived from an EMBL/GenBank/DDBJ whole genome shotgun (WGS) entry which is preliminary data.</text>
</comment>
<dbReference type="Proteomes" id="UP000216024">
    <property type="component" value="Unassembled WGS sequence"/>
</dbReference>
<reference evidence="3 4" key="1">
    <citation type="submission" date="2017-06" db="EMBL/GenBank/DDBJ databases">
        <title>Draft genome sequence of anaerobic fermentative bacterium Anaeromicrobium sediminis DY2726D isolated from West Pacific Ocean sediments.</title>
        <authorList>
            <person name="Zeng X."/>
        </authorList>
    </citation>
    <scope>NUCLEOTIDE SEQUENCE [LARGE SCALE GENOMIC DNA]</scope>
    <source>
        <strain evidence="3 4">DY2726D</strain>
    </source>
</reference>
<proteinExistence type="predicted"/>